<protein>
    <recommendedName>
        <fullName evidence="1">Flavin-dependent thymidylate synthase</fullName>
        <shortName evidence="1">FDTS</shortName>
        <ecNumber evidence="1">2.1.1.148</ecNumber>
    </recommendedName>
    <alternativeName>
        <fullName evidence="1">FAD-dependent thymidylate synthase</fullName>
    </alternativeName>
    <alternativeName>
        <fullName evidence="1">Thymidylate synthase ThyX</fullName>
        <shortName evidence="1">TS</shortName>
        <shortName evidence="1">TSase</shortName>
    </alternativeName>
</protein>
<comment type="caution">
    <text evidence="1">Lacks conserved residue(s) required for the propagation of feature annotation.</text>
</comment>
<evidence type="ECO:0000313" key="2">
    <source>
        <dbReference type="EMBL" id="MCZ0810222.1"/>
    </source>
</evidence>
<comment type="pathway">
    <text evidence="1">Pyrimidine metabolism; dTTP biosynthesis.</text>
</comment>
<dbReference type="GO" id="GO:0032259">
    <property type="term" value="P:methylation"/>
    <property type="evidence" value="ECO:0007669"/>
    <property type="project" value="UniProtKB-KW"/>
</dbReference>
<keyword evidence="1" id="KW-0521">NADP</keyword>
<comment type="function">
    <text evidence="1">Catalyzes the reductive methylation of 2'-deoxyuridine-5'-monophosphate (dUMP) to 2'-deoxythymidine-5'-monophosphate (dTMP) while utilizing 5,10-methylenetetrahydrofolate (mTHF) as the methyl donor, and NADPH and FADH(2) as the reductant.</text>
</comment>
<dbReference type="GO" id="GO:0050797">
    <property type="term" value="F:thymidylate synthase (FAD) activity"/>
    <property type="evidence" value="ECO:0007669"/>
    <property type="project" value="UniProtKB-UniRule"/>
</dbReference>
<reference evidence="2" key="1">
    <citation type="submission" date="2022-09" db="EMBL/GenBank/DDBJ databases">
        <title>Genome analysis and characterization of larvicidal activity of Brevibacillus strains.</title>
        <authorList>
            <person name="Patrusheva E.V."/>
            <person name="Izotova A.O."/>
            <person name="Toshchakov S.V."/>
            <person name="Sineoky S.P."/>
        </authorList>
    </citation>
    <scope>NUCLEOTIDE SEQUENCE</scope>
    <source>
        <strain evidence="2">VKPM_B-13247</strain>
    </source>
</reference>
<feature type="binding site" evidence="1">
    <location>
        <begin position="123"/>
        <end position="126"/>
    </location>
    <ligand>
        <name>dUMP</name>
        <dbReference type="ChEBI" id="CHEBI:246422"/>
        <note>ligand shared between dimeric partners</note>
    </ligand>
</feature>
<feature type="active site" description="Involved in ionization of N3 of dUMP, leading to its activation" evidence="1">
    <location>
        <position position="243"/>
    </location>
</feature>
<feature type="binding site" evidence="1">
    <location>
        <position position="102"/>
    </location>
    <ligand>
        <name>FAD</name>
        <dbReference type="ChEBI" id="CHEBI:57692"/>
        <note>ligand shared between neighboring subunits</note>
    </ligand>
</feature>
<dbReference type="CDD" id="cd20175">
    <property type="entry name" value="ThyX"/>
    <property type="match status" value="1"/>
</dbReference>
<keyword evidence="1" id="KW-0545">Nucleotide biosynthesis</keyword>
<dbReference type="Pfam" id="PF02511">
    <property type="entry name" value="Thy1"/>
    <property type="match status" value="1"/>
</dbReference>
<comment type="caution">
    <text evidence="2">The sequence shown here is derived from an EMBL/GenBank/DDBJ whole genome shotgun (WGS) entry which is preliminary data.</text>
</comment>
<keyword evidence="1" id="KW-0285">Flavoprotein</keyword>
<keyword evidence="1 2" id="KW-0489">Methyltransferase</keyword>
<dbReference type="PANTHER" id="PTHR34934:SF1">
    <property type="entry name" value="FLAVIN-DEPENDENT THYMIDYLATE SYNTHASE"/>
    <property type="match status" value="1"/>
</dbReference>
<dbReference type="GO" id="GO:0006235">
    <property type="term" value="P:dTTP biosynthetic process"/>
    <property type="evidence" value="ECO:0007669"/>
    <property type="project" value="UniProtKB-UniRule"/>
</dbReference>
<comment type="subunit">
    <text evidence="1">Homotetramer.</text>
</comment>
<comment type="similarity">
    <text evidence="1">Belongs to the thymidylate synthase ThyX family.</text>
</comment>
<dbReference type="PANTHER" id="PTHR34934">
    <property type="entry name" value="FLAVIN-DEPENDENT THYMIDYLATE SYNTHASE"/>
    <property type="match status" value="1"/>
</dbReference>
<feature type="binding site" evidence="1">
    <location>
        <position position="243"/>
    </location>
    <ligand>
        <name>dUMP</name>
        <dbReference type="ChEBI" id="CHEBI:246422"/>
        <note>ligand shared between dimeric partners</note>
    </ligand>
</feature>
<dbReference type="GO" id="GO:0070402">
    <property type="term" value="F:NADPH binding"/>
    <property type="evidence" value="ECO:0007669"/>
    <property type="project" value="TreeGrafter"/>
</dbReference>
<evidence type="ECO:0000313" key="3">
    <source>
        <dbReference type="Proteomes" id="UP001077662"/>
    </source>
</evidence>
<sequence length="278" mass="31327">MAETQMSVKLISHTQLSEEFYDSFDVYNEFIEYEGNQLARWGTTDGQAVALTAIRTCYSANKPSEIVALEGDKYFNQTASDGEGGTEADRLFRHITRSGHTSTLEHLTFTFAIEGVSRALLAQLTRHRFGFSYSVQSQRYVRMGSSDKSGGFDYVVPPSLNGKDTDSTRMTGINEETGDAIWRNITAVEEFEEAMRNIQSIYDRLRRAGVPPEDARMVLPNAAATNLVMTVNLRALLDFYGKRREGRGSQWEIAELAEQLRREVTKAEPWTAPYFDVA</sequence>
<dbReference type="SUPFAM" id="SSF69796">
    <property type="entry name" value="Thymidylate synthase-complementing protein Thy1"/>
    <property type="match status" value="1"/>
</dbReference>
<dbReference type="RefSeq" id="WP_258434949.1">
    <property type="nucleotide sequence ID" value="NZ_JANSGW010000062.1"/>
</dbReference>
<proteinExistence type="inferred from homology"/>
<feature type="binding site" description="in other chain" evidence="1">
    <location>
        <begin position="137"/>
        <end position="139"/>
    </location>
    <ligand>
        <name>dUMP</name>
        <dbReference type="ChEBI" id="CHEBI:246422"/>
        <note>ligand shared between dimeric partners</note>
    </ligand>
</feature>
<dbReference type="AlphaFoldDB" id="A0AAP3DM25"/>
<organism evidence="2 3">
    <name type="scientific">Brevibacillus laterosporus</name>
    <name type="common">Bacillus laterosporus</name>
    <dbReference type="NCBI Taxonomy" id="1465"/>
    <lineage>
        <taxon>Bacteria</taxon>
        <taxon>Bacillati</taxon>
        <taxon>Bacillota</taxon>
        <taxon>Bacilli</taxon>
        <taxon>Bacillales</taxon>
        <taxon>Paenibacillaceae</taxon>
        <taxon>Brevibacillus</taxon>
    </lineage>
</organism>
<keyword evidence="1" id="KW-0274">FAD</keyword>
<dbReference type="GO" id="GO:0050660">
    <property type="term" value="F:flavin adenine dinucleotide binding"/>
    <property type="evidence" value="ECO:0007669"/>
    <property type="project" value="UniProtKB-UniRule"/>
</dbReference>
<dbReference type="EMBL" id="JAPTNE010000062">
    <property type="protein sequence ID" value="MCZ0810222.1"/>
    <property type="molecule type" value="Genomic_DNA"/>
</dbReference>
<dbReference type="Gene3D" id="3.30.1360.170">
    <property type="match status" value="1"/>
</dbReference>
<dbReference type="Proteomes" id="UP001077662">
    <property type="component" value="Unassembled WGS sequence"/>
</dbReference>
<keyword evidence="1 2" id="KW-0808">Transferase</keyword>
<feature type="binding site" evidence="1">
    <location>
        <begin position="232"/>
        <end position="234"/>
    </location>
    <ligand>
        <name>FAD</name>
        <dbReference type="ChEBI" id="CHEBI:57692"/>
        <note>ligand shared between neighboring subunits</note>
    </ligand>
</feature>
<comment type="cofactor">
    <cofactor evidence="1">
        <name>FAD</name>
        <dbReference type="ChEBI" id="CHEBI:57692"/>
    </cofactor>
    <text evidence="1">Binds 4 FAD per tetramer. Each FAD binding site is formed by three monomers.</text>
</comment>
<dbReference type="GO" id="GO:0004799">
    <property type="term" value="F:thymidylate synthase activity"/>
    <property type="evidence" value="ECO:0007669"/>
    <property type="project" value="TreeGrafter"/>
</dbReference>
<dbReference type="EC" id="2.1.1.148" evidence="1"/>
<name>A0AAP3DM25_BRELA</name>
<comment type="catalytic activity">
    <reaction evidence="1">
        <text>dUMP + (6R)-5,10-methylene-5,6,7,8-tetrahydrofolate + NADPH + H(+) = dTMP + (6S)-5,6,7,8-tetrahydrofolate + NADP(+)</text>
        <dbReference type="Rhea" id="RHEA:29043"/>
        <dbReference type="ChEBI" id="CHEBI:15378"/>
        <dbReference type="ChEBI" id="CHEBI:15636"/>
        <dbReference type="ChEBI" id="CHEBI:57453"/>
        <dbReference type="ChEBI" id="CHEBI:57783"/>
        <dbReference type="ChEBI" id="CHEBI:58349"/>
        <dbReference type="ChEBI" id="CHEBI:63528"/>
        <dbReference type="ChEBI" id="CHEBI:246422"/>
        <dbReference type="EC" id="2.1.1.148"/>
    </reaction>
</comment>
<feature type="binding site" evidence="1">
    <location>
        <begin position="126"/>
        <end position="128"/>
    </location>
    <ligand>
        <name>FAD</name>
        <dbReference type="ChEBI" id="CHEBI:57692"/>
        <note>ligand shared between neighboring subunits</note>
    </ligand>
</feature>
<dbReference type="InterPro" id="IPR003669">
    <property type="entry name" value="Thymidylate_synthase_ThyX"/>
</dbReference>
<dbReference type="HAMAP" id="MF_01408">
    <property type="entry name" value="ThyX"/>
    <property type="match status" value="1"/>
</dbReference>
<dbReference type="NCBIfam" id="TIGR02170">
    <property type="entry name" value="thyX"/>
    <property type="match status" value="1"/>
</dbReference>
<dbReference type="InterPro" id="IPR036098">
    <property type="entry name" value="Thymidylate_synthase_ThyX_sf"/>
</dbReference>
<evidence type="ECO:0000256" key="1">
    <source>
        <dbReference type="HAMAP-Rule" id="MF_01408"/>
    </source>
</evidence>
<dbReference type="PROSITE" id="PS51331">
    <property type="entry name" value="THYX"/>
    <property type="match status" value="1"/>
</dbReference>
<dbReference type="GO" id="GO:0006231">
    <property type="term" value="P:dTMP biosynthetic process"/>
    <property type="evidence" value="ECO:0007669"/>
    <property type="project" value="UniProtKB-UniRule"/>
</dbReference>
<feature type="binding site" description="in other chain" evidence="1">
    <location>
        <position position="216"/>
    </location>
    <ligand>
        <name>dUMP</name>
        <dbReference type="ChEBI" id="CHEBI:246422"/>
        <note>ligand shared between dimeric partners</note>
    </ligand>
</feature>
<gene>
    <name evidence="1 2" type="primary">thyX</name>
    <name evidence="2" type="ORF">O0554_25620</name>
</gene>
<accession>A0AAP3DM25</accession>